<dbReference type="CDD" id="cd00209">
    <property type="entry name" value="DHFR"/>
    <property type="match status" value="1"/>
</dbReference>
<dbReference type="AlphaFoldDB" id="A0A7X8YD25"/>
<keyword evidence="8" id="KW-1133">Transmembrane helix</keyword>
<dbReference type="PROSITE" id="PS00075">
    <property type="entry name" value="DHFR_1"/>
    <property type="match status" value="1"/>
</dbReference>
<keyword evidence="6" id="KW-0560">Oxidoreductase</keyword>
<evidence type="ECO:0000256" key="8">
    <source>
        <dbReference type="SAM" id="Phobius"/>
    </source>
</evidence>
<evidence type="ECO:0000256" key="1">
    <source>
        <dbReference type="ARBA" id="ARBA00004903"/>
    </source>
</evidence>
<proteinExistence type="inferred from homology"/>
<dbReference type="RefSeq" id="WP_168886516.1">
    <property type="nucleotide sequence ID" value="NZ_JABAHY010000002.1"/>
</dbReference>
<dbReference type="GO" id="GO:0006730">
    <property type="term" value="P:one-carbon metabolic process"/>
    <property type="evidence" value="ECO:0007669"/>
    <property type="project" value="UniProtKB-KW"/>
</dbReference>
<accession>A0A7X8YD25</accession>
<keyword evidence="8" id="KW-0812">Transmembrane</keyword>
<feature type="domain" description="DHFR" evidence="9">
    <location>
        <begin position="5"/>
        <end position="177"/>
    </location>
</feature>
<keyword evidence="5" id="KW-0521">NADP</keyword>
<reference evidence="10 11" key="1">
    <citation type="submission" date="2020-04" db="EMBL/GenBank/DDBJ databases">
        <title>Nesterenkonia sp. nov., isolated from marine sediment.</title>
        <authorList>
            <person name="Zhang G."/>
        </authorList>
    </citation>
    <scope>NUCLEOTIDE SEQUENCE [LARGE SCALE GENOMIC DNA]</scope>
    <source>
        <strain evidence="10 11">MY13</strain>
    </source>
</reference>
<dbReference type="InterPro" id="IPR017925">
    <property type="entry name" value="DHFR_CS"/>
</dbReference>
<dbReference type="GO" id="GO:0046655">
    <property type="term" value="P:folic acid metabolic process"/>
    <property type="evidence" value="ECO:0007669"/>
    <property type="project" value="TreeGrafter"/>
</dbReference>
<dbReference type="Pfam" id="PF00186">
    <property type="entry name" value="DHFR_1"/>
    <property type="match status" value="1"/>
</dbReference>
<keyword evidence="4" id="KW-0554">One-carbon metabolism</keyword>
<dbReference type="GO" id="GO:0046654">
    <property type="term" value="P:tetrahydrofolate biosynthetic process"/>
    <property type="evidence" value="ECO:0007669"/>
    <property type="project" value="UniProtKB-UniPathway"/>
</dbReference>
<keyword evidence="8" id="KW-0472">Membrane</keyword>
<sequence>MSETLIGAIWAQTPEGVIGADGQMPWHVPEDLTHFKETTAGSPVIMGRKTWESLPEQFRPLPKRINIVITRDADRATELQSAGAMTASSLEEAIELGSAQASGPDPMVWIMGGGAIYAEAVEKDLIDIASVTTIETPAPGDTYAPQLNADKWEQAEPAPEWETSQTGLRYRFNTYRRRGLKKSRGSKVAAILMIVLGSFLFLASAAGNRATEERSGDTAYLVTGVVLNVLLLLIVIWGIVILVRKPRRR</sequence>
<comment type="similarity">
    <text evidence="2 7">Belongs to the dihydrofolate reductase family.</text>
</comment>
<dbReference type="EMBL" id="JABAHY010000002">
    <property type="protein sequence ID" value="NLS09010.1"/>
    <property type="molecule type" value="Genomic_DNA"/>
</dbReference>
<dbReference type="Proteomes" id="UP000523139">
    <property type="component" value="Unassembled WGS sequence"/>
</dbReference>
<dbReference type="PANTHER" id="PTHR48069:SF3">
    <property type="entry name" value="DIHYDROFOLATE REDUCTASE"/>
    <property type="match status" value="1"/>
</dbReference>
<feature type="transmembrane region" description="Helical" evidence="8">
    <location>
        <begin position="188"/>
        <end position="207"/>
    </location>
</feature>
<evidence type="ECO:0000313" key="10">
    <source>
        <dbReference type="EMBL" id="NLS09010.1"/>
    </source>
</evidence>
<keyword evidence="11" id="KW-1185">Reference proteome</keyword>
<dbReference type="UniPathway" id="UPA00077">
    <property type="reaction ID" value="UER00158"/>
</dbReference>
<evidence type="ECO:0000313" key="11">
    <source>
        <dbReference type="Proteomes" id="UP000523139"/>
    </source>
</evidence>
<dbReference type="InterPro" id="IPR012259">
    <property type="entry name" value="DHFR"/>
</dbReference>
<dbReference type="PROSITE" id="PS51330">
    <property type="entry name" value="DHFR_2"/>
    <property type="match status" value="1"/>
</dbReference>
<dbReference type="GO" id="GO:0046452">
    <property type="term" value="P:dihydrofolate metabolic process"/>
    <property type="evidence" value="ECO:0007669"/>
    <property type="project" value="TreeGrafter"/>
</dbReference>
<comment type="pathway">
    <text evidence="1">Cofactor biosynthesis; tetrahydrofolate biosynthesis; 5,6,7,8-tetrahydrofolate from 7,8-dihydrofolate: step 1/1.</text>
</comment>
<organism evidence="10 11">
    <name type="scientific">Nesterenkonia sedimenti</name>
    <dbReference type="NCBI Taxonomy" id="1463632"/>
    <lineage>
        <taxon>Bacteria</taxon>
        <taxon>Bacillati</taxon>
        <taxon>Actinomycetota</taxon>
        <taxon>Actinomycetes</taxon>
        <taxon>Micrococcales</taxon>
        <taxon>Micrococcaceae</taxon>
        <taxon>Nesterenkonia</taxon>
    </lineage>
</organism>
<dbReference type="PRINTS" id="PR00070">
    <property type="entry name" value="DHFR"/>
</dbReference>
<dbReference type="EC" id="1.5.1.3" evidence="3"/>
<dbReference type="GO" id="GO:0004146">
    <property type="term" value="F:dihydrofolate reductase activity"/>
    <property type="evidence" value="ECO:0007669"/>
    <property type="project" value="UniProtKB-EC"/>
</dbReference>
<name>A0A7X8YD25_9MICC</name>
<protein>
    <recommendedName>
        <fullName evidence="3">dihydrofolate reductase</fullName>
        <ecNumber evidence="3">1.5.1.3</ecNumber>
    </recommendedName>
</protein>
<evidence type="ECO:0000256" key="3">
    <source>
        <dbReference type="ARBA" id="ARBA00012856"/>
    </source>
</evidence>
<evidence type="ECO:0000256" key="6">
    <source>
        <dbReference type="ARBA" id="ARBA00023002"/>
    </source>
</evidence>
<evidence type="ECO:0000256" key="2">
    <source>
        <dbReference type="ARBA" id="ARBA00009539"/>
    </source>
</evidence>
<dbReference type="Gene3D" id="3.40.430.10">
    <property type="entry name" value="Dihydrofolate Reductase, subunit A"/>
    <property type="match status" value="1"/>
</dbReference>
<dbReference type="SUPFAM" id="SSF53597">
    <property type="entry name" value="Dihydrofolate reductase-like"/>
    <property type="match status" value="1"/>
</dbReference>
<feature type="transmembrane region" description="Helical" evidence="8">
    <location>
        <begin position="219"/>
        <end position="243"/>
    </location>
</feature>
<dbReference type="PANTHER" id="PTHR48069">
    <property type="entry name" value="DIHYDROFOLATE REDUCTASE"/>
    <property type="match status" value="1"/>
</dbReference>
<evidence type="ECO:0000256" key="7">
    <source>
        <dbReference type="RuleBase" id="RU004474"/>
    </source>
</evidence>
<comment type="caution">
    <text evidence="10">The sequence shown here is derived from an EMBL/GenBank/DDBJ whole genome shotgun (WGS) entry which is preliminary data.</text>
</comment>
<evidence type="ECO:0000256" key="5">
    <source>
        <dbReference type="ARBA" id="ARBA00022857"/>
    </source>
</evidence>
<dbReference type="GO" id="GO:0005829">
    <property type="term" value="C:cytosol"/>
    <property type="evidence" value="ECO:0007669"/>
    <property type="project" value="TreeGrafter"/>
</dbReference>
<dbReference type="InterPro" id="IPR001796">
    <property type="entry name" value="DHFR_dom"/>
</dbReference>
<evidence type="ECO:0000259" key="9">
    <source>
        <dbReference type="PROSITE" id="PS51330"/>
    </source>
</evidence>
<evidence type="ECO:0000256" key="4">
    <source>
        <dbReference type="ARBA" id="ARBA00022563"/>
    </source>
</evidence>
<dbReference type="GO" id="GO:0050661">
    <property type="term" value="F:NADP binding"/>
    <property type="evidence" value="ECO:0007669"/>
    <property type="project" value="InterPro"/>
</dbReference>
<gene>
    <name evidence="10" type="ORF">HGQ17_03135</name>
</gene>
<dbReference type="InterPro" id="IPR024072">
    <property type="entry name" value="DHFR-like_dom_sf"/>
</dbReference>